<accession>A0AAV5RFB4</accession>
<evidence type="ECO:0000256" key="10">
    <source>
        <dbReference type="ARBA" id="ARBA00032061"/>
    </source>
</evidence>
<evidence type="ECO:0000256" key="3">
    <source>
        <dbReference type="ARBA" id="ARBA00011198"/>
    </source>
</evidence>
<evidence type="ECO:0000313" key="15">
    <source>
        <dbReference type="Proteomes" id="UP001362899"/>
    </source>
</evidence>
<dbReference type="GO" id="GO:0005783">
    <property type="term" value="C:endoplasmic reticulum"/>
    <property type="evidence" value="ECO:0007669"/>
    <property type="project" value="UniProtKB-SubCell"/>
</dbReference>
<evidence type="ECO:0000256" key="9">
    <source>
        <dbReference type="ARBA" id="ARBA00024804"/>
    </source>
</evidence>
<comment type="subunit">
    <text evidence="3 12">Heterodimer with ALG14 to form a functional enzyme.</text>
</comment>
<proteinExistence type="inferred from homology"/>
<dbReference type="GO" id="GO:0006488">
    <property type="term" value="P:dolichol-linked oligosaccharide biosynthetic process"/>
    <property type="evidence" value="ECO:0007669"/>
    <property type="project" value="InterPro"/>
</dbReference>
<keyword evidence="15" id="KW-1185">Reference proteome</keyword>
<evidence type="ECO:0000256" key="5">
    <source>
        <dbReference type="ARBA" id="ARBA00017468"/>
    </source>
</evidence>
<evidence type="ECO:0000256" key="6">
    <source>
        <dbReference type="ARBA" id="ARBA00022676"/>
    </source>
</evidence>
<dbReference type="Pfam" id="PF04101">
    <property type="entry name" value="Glyco_tran_28_C"/>
    <property type="match status" value="1"/>
</dbReference>
<evidence type="ECO:0000256" key="12">
    <source>
        <dbReference type="RuleBase" id="RU362128"/>
    </source>
</evidence>
<keyword evidence="8 12" id="KW-0256">Endoplasmic reticulum</keyword>
<dbReference type="PANTHER" id="PTHR12867:SF6">
    <property type="entry name" value="N-ACETYLGLUCOSAMINYLDIPHOSPHODOLICHOL N-ACETYLGLUCOSAMINYLTRANSFERASE"/>
    <property type="match status" value="1"/>
</dbReference>
<dbReference type="PANTHER" id="PTHR12867">
    <property type="entry name" value="GLYCOSYL TRANSFERASE-RELATED"/>
    <property type="match status" value="1"/>
</dbReference>
<dbReference type="InterPro" id="IPR007235">
    <property type="entry name" value="Glyco_trans_28_C"/>
</dbReference>
<dbReference type="Gene3D" id="3.40.50.2000">
    <property type="entry name" value="Glycogen Phosphorylase B"/>
    <property type="match status" value="1"/>
</dbReference>
<evidence type="ECO:0000256" key="2">
    <source>
        <dbReference type="ARBA" id="ARBA00006962"/>
    </source>
</evidence>
<gene>
    <name evidence="12" type="primary">ALG13</name>
    <name evidence="14" type="ORF">DASB73_007810</name>
</gene>
<keyword evidence="7 12" id="KW-0808">Transferase</keyword>
<dbReference type="GO" id="GO:0004577">
    <property type="term" value="F:N-acetylglucosaminyldiphosphodolichol N-acetylglucosaminyltransferase activity"/>
    <property type="evidence" value="ECO:0007669"/>
    <property type="project" value="UniProtKB-EC"/>
</dbReference>
<dbReference type="Proteomes" id="UP001362899">
    <property type="component" value="Unassembled WGS sequence"/>
</dbReference>
<dbReference type="EMBL" id="BTGC01000003">
    <property type="protein sequence ID" value="GMM49823.1"/>
    <property type="molecule type" value="Genomic_DNA"/>
</dbReference>
<dbReference type="AlphaFoldDB" id="A0AAV5RFB4"/>
<evidence type="ECO:0000256" key="7">
    <source>
        <dbReference type="ARBA" id="ARBA00022679"/>
    </source>
</evidence>
<reference evidence="14 15" key="1">
    <citation type="journal article" date="2023" name="Elife">
        <title>Identification of key yeast species and microbe-microbe interactions impacting larval growth of Drosophila in the wild.</title>
        <authorList>
            <person name="Mure A."/>
            <person name="Sugiura Y."/>
            <person name="Maeda R."/>
            <person name="Honda K."/>
            <person name="Sakurai N."/>
            <person name="Takahashi Y."/>
            <person name="Watada M."/>
            <person name="Katoh T."/>
            <person name="Gotoh A."/>
            <person name="Gotoh Y."/>
            <person name="Taniguchi I."/>
            <person name="Nakamura K."/>
            <person name="Hayashi T."/>
            <person name="Katayama T."/>
            <person name="Uemura T."/>
            <person name="Hattori Y."/>
        </authorList>
    </citation>
    <scope>NUCLEOTIDE SEQUENCE [LARGE SCALE GENOMIC DNA]</scope>
    <source>
        <strain evidence="14 15">SB-73</strain>
    </source>
</reference>
<organism evidence="14 15">
    <name type="scientific">Starmerella bacillaris</name>
    <name type="common">Yeast</name>
    <name type="synonym">Candida zemplinina</name>
    <dbReference type="NCBI Taxonomy" id="1247836"/>
    <lineage>
        <taxon>Eukaryota</taxon>
        <taxon>Fungi</taxon>
        <taxon>Dikarya</taxon>
        <taxon>Ascomycota</taxon>
        <taxon>Saccharomycotina</taxon>
        <taxon>Dipodascomycetes</taxon>
        <taxon>Dipodascales</taxon>
        <taxon>Trichomonascaceae</taxon>
        <taxon>Starmerella</taxon>
    </lineage>
</organism>
<name>A0AAV5RFB4_STABA</name>
<comment type="function">
    <text evidence="9 12">Involved in protein N-glycosylation. Essential for the second step of the dolichol-linked oligosaccharide pathway.</text>
</comment>
<dbReference type="InterPro" id="IPR039042">
    <property type="entry name" value="Alg13-like"/>
</dbReference>
<dbReference type="EC" id="2.4.1.141" evidence="4 12"/>
<evidence type="ECO:0000256" key="1">
    <source>
        <dbReference type="ARBA" id="ARBA00004240"/>
    </source>
</evidence>
<evidence type="ECO:0000259" key="13">
    <source>
        <dbReference type="Pfam" id="PF04101"/>
    </source>
</evidence>
<sequence>MKCIVLSGATVPFTELIEAINPDVVSLLNKLGYTDIEVQYGHAKSAFNPHATVTGFSFDLNIRKKIEDADLVITHAGAGSILDSLDRSKNSIACRKILVVVNDKLMDNHQLELARKLDSMDCVYLVDSPKYLLYSLQKTANMTFTPLSPAVSIQDVINSELGIV</sequence>
<comment type="catalytic activity">
    <reaction evidence="11">
        <text>an N-acetyl-alpha-D-glucosaminyl-diphospho-di-trans,poly-cis-dolichol + UDP-N-acetyl-alpha-D-glucosamine = an N,N'-diacetylchitobiosyl-diphospho-di-trans,poly-cis-dolichol + UDP + H(+)</text>
        <dbReference type="Rhea" id="RHEA:23380"/>
        <dbReference type="Rhea" id="RHEA-COMP:19507"/>
        <dbReference type="Rhea" id="RHEA-COMP:19510"/>
        <dbReference type="ChEBI" id="CHEBI:15378"/>
        <dbReference type="ChEBI" id="CHEBI:57269"/>
        <dbReference type="ChEBI" id="CHEBI:57705"/>
        <dbReference type="ChEBI" id="CHEBI:58223"/>
        <dbReference type="ChEBI" id="CHEBI:58427"/>
        <dbReference type="EC" id="2.4.1.141"/>
    </reaction>
</comment>
<evidence type="ECO:0000256" key="11">
    <source>
        <dbReference type="ARBA" id="ARBA00048184"/>
    </source>
</evidence>
<comment type="subcellular location">
    <subcellularLocation>
        <location evidence="1 12">Endoplasmic reticulum</location>
    </subcellularLocation>
</comment>
<protein>
    <recommendedName>
        <fullName evidence="5 12">UDP-N-acetylglucosamine transferase subunit ALG13</fullName>
        <ecNumber evidence="4 12">2.4.1.141</ecNumber>
    </recommendedName>
    <alternativeName>
        <fullName evidence="10 12">Asparagine-linked glycosylation protein 13</fullName>
    </alternativeName>
</protein>
<comment type="caution">
    <text evidence="14">The sequence shown here is derived from an EMBL/GenBank/DDBJ whole genome shotgun (WGS) entry which is preliminary data.</text>
</comment>
<feature type="domain" description="Glycosyl transferase family 28 C-terminal" evidence="13">
    <location>
        <begin position="10"/>
        <end position="139"/>
    </location>
</feature>
<comment type="similarity">
    <text evidence="2 12">Belongs to the glycosyltransferase 28 family.</text>
</comment>
<evidence type="ECO:0000313" key="14">
    <source>
        <dbReference type="EMBL" id="GMM49823.1"/>
    </source>
</evidence>
<evidence type="ECO:0000256" key="8">
    <source>
        <dbReference type="ARBA" id="ARBA00022824"/>
    </source>
</evidence>
<keyword evidence="6 12" id="KW-0328">Glycosyltransferase</keyword>
<evidence type="ECO:0000256" key="4">
    <source>
        <dbReference type="ARBA" id="ARBA00012614"/>
    </source>
</evidence>